<dbReference type="SMART" id="SM00331">
    <property type="entry name" value="PP2C_SIG"/>
    <property type="match status" value="1"/>
</dbReference>
<dbReference type="InterPro" id="IPR052016">
    <property type="entry name" value="Bact_Sigma-Reg"/>
</dbReference>
<evidence type="ECO:0000256" key="3">
    <source>
        <dbReference type="SAM" id="Phobius"/>
    </source>
</evidence>
<dbReference type="PANTHER" id="PTHR43156:SF9">
    <property type="entry name" value="HAMP DOMAIN-CONTAINING PROTEIN"/>
    <property type="match status" value="1"/>
</dbReference>
<keyword evidence="1" id="KW-0378">Hydrolase</keyword>
<dbReference type="InterPro" id="IPR036457">
    <property type="entry name" value="PPM-type-like_dom_sf"/>
</dbReference>
<evidence type="ECO:0000256" key="2">
    <source>
        <dbReference type="SAM" id="Coils"/>
    </source>
</evidence>
<proteinExistence type="predicted"/>
<dbReference type="Gene3D" id="3.60.40.10">
    <property type="entry name" value="PPM-type phosphatase domain"/>
    <property type="match status" value="1"/>
</dbReference>
<evidence type="ECO:0000313" key="5">
    <source>
        <dbReference type="EMBL" id="BDD02229.1"/>
    </source>
</evidence>
<keyword evidence="5" id="KW-0614">Plasmid</keyword>
<protein>
    <recommendedName>
        <fullName evidence="4">PPM-type phosphatase domain-containing protein</fullName>
    </recommendedName>
</protein>
<dbReference type="SMART" id="SM00028">
    <property type="entry name" value="TPR"/>
    <property type="match status" value="5"/>
</dbReference>
<feature type="transmembrane region" description="Helical" evidence="3">
    <location>
        <begin position="518"/>
        <end position="538"/>
    </location>
</feature>
<dbReference type="Gene3D" id="1.25.40.10">
    <property type="entry name" value="Tetratricopeptide repeat domain"/>
    <property type="match status" value="3"/>
</dbReference>
<keyword evidence="6" id="KW-1185">Reference proteome</keyword>
<accession>A0ABM7VMI5</accession>
<keyword evidence="3" id="KW-0812">Transmembrane</keyword>
<evidence type="ECO:0000256" key="1">
    <source>
        <dbReference type="ARBA" id="ARBA00022801"/>
    </source>
</evidence>
<keyword evidence="3" id="KW-1133">Transmembrane helix</keyword>
<dbReference type="SUPFAM" id="SSF48452">
    <property type="entry name" value="TPR-like"/>
    <property type="match status" value="2"/>
</dbReference>
<keyword evidence="2" id="KW-0175">Coiled coil</keyword>
<name>A0ABM7VMI5_9BACT</name>
<dbReference type="EMBL" id="AP025299">
    <property type="protein sequence ID" value="BDD02229.1"/>
    <property type="molecule type" value="Genomic_DNA"/>
</dbReference>
<gene>
    <name evidence="5" type="ORF">PEPS_45090</name>
</gene>
<feature type="domain" description="PPM-type phosphatase" evidence="4">
    <location>
        <begin position="598"/>
        <end position="824"/>
    </location>
</feature>
<evidence type="ECO:0000259" key="4">
    <source>
        <dbReference type="SMART" id="SM00331"/>
    </source>
</evidence>
<feature type="coiled-coil region" evidence="2">
    <location>
        <begin position="358"/>
        <end position="517"/>
    </location>
</feature>
<dbReference type="InterPro" id="IPR011990">
    <property type="entry name" value="TPR-like_helical_dom_sf"/>
</dbReference>
<keyword evidence="3" id="KW-0472">Membrane</keyword>
<feature type="coiled-coil region" evidence="2">
    <location>
        <begin position="547"/>
        <end position="578"/>
    </location>
</feature>
<dbReference type="InterPro" id="IPR019734">
    <property type="entry name" value="TPR_rpt"/>
</dbReference>
<reference evidence="5 6" key="1">
    <citation type="submission" date="2021-12" db="EMBL/GenBank/DDBJ databases">
        <title>Genome sequencing of bacteria with rrn-lacking chromosome and rrn-plasmid.</title>
        <authorList>
            <person name="Anda M."/>
            <person name="Iwasaki W."/>
        </authorList>
    </citation>
    <scope>NUCLEOTIDE SEQUENCE [LARGE SCALE GENOMIC DNA]</scope>
    <source>
        <strain evidence="5 6">NBRC 101262</strain>
        <plasmid evidence="5 6">pPP7</plasmid>
    </source>
</reference>
<sequence length="824" mass="95928">MAEGNEAEADSVQIESLALIKQLLMQSEQMANEQKYVLSYAYNEQALELAQQNFLHRQEYEIYLLLAENHGKEAHYNQQLEYYLSALKIAQDISDPAREAKVYWLKAKYYEDRNVIPLAIQNLEMAFKRYDEADMPDWGMVAREKFVQLNGPFNPIKNQEVYRQLKEYYHQESDQKKVISTKLKIANIDFDLGNYELAIKQYEQLVKDYKVVGETAMQASVLNNMGVIEKRLENMRQADTYFMRVIDLLSINDNQLNTEERIQFRLNVGVAYTNLKSYNKGKEFYTSALNIAEKSGNLYEQANALNHLAANYYVSGYTVQALQEVTTALNIATEYGYKSLEQTSYRILELIHQKDGKYNASKKAKENYDALIAEEKEEESALLDVSRLVQNEEQLNKKIAQRNRKMENERRQQTMLAMREKELDLLRNQSDLQKAELKNQELERLRAQQAKDIVEKQLEAIKQASELDKVKQEREMQAIELKNQQIEQEKRQEQIRLLESQEQAKQAQLEAAQSQRNMFILVIIFFGFGIFGLIYSFMRKRKDNKILQMQQLKIEKANQEITRAKENLEEKNTQVTQSIKYAQTMQQAFLPTEGYLREMFDELFLLYKPRDIVSGDFYWAKEIDNKKIVAVVDCTGHGVPGAFLSMVGMNGLNDIINTNRVFEPNRIVENLHANVVERFNQEESRNKDGMDLTVCSFEQLAEDQIKFSFVAAKQVVYYRHQGKIHEVMGERQSIGGIYAHKEIQFGLSEVTLAKGDIVYLPTDGYIDQANPERRKFNRRRFKALLEEICDRPMDDQYQELAVALAQHQGGADQRDDITVLAFKI</sequence>
<dbReference type="PANTHER" id="PTHR43156">
    <property type="entry name" value="STAGE II SPORULATION PROTEIN E-RELATED"/>
    <property type="match status" value="1"/>
</dbReference>
<dbReference type="InterPro" id="IPR001932">
    <property type="entry name" value="PPM-type_phosphatase-like_dom"/>
</dbReference>
<organism evidence="5 6">
    <name type="scientific">Persicobacter psychrovividus</name>
    <dbReference type="NCBI Taxonomy" id="387638"/>
    <lineage>
        <taxon>Bacteria</taxon>
        <taxon>Pseudomonadati</taxon>
        <taxon>Bacteroidota</taxon>
        <taxon>Cytophagia</taxon>
        <taxon>Cytophagales</taxon>
        <taxon>Persicobacteraceae</taxon>
        <taxon>Persicobacter</taxon>
    </lineage>
</organism>
<dbReference type="RefSeq" id="WP_338399469.1">
    <property type="nucleotide sequence ID" value="NZ_AP025299.1"/>
</dbReference>
<geneLocation type="plasmid" evidence="5 6">
    <name>pPP7</name>
</geneLocation>
<dbReference type="Pfam" id="PF07228">
    <property type="entry name" value="SpoIIE"/>
    <property type="match status" value="1"/>
</dbReference>
<evidence type="ECO:0000313" key="6">
    <source>
        <dbReference type="Proteomes" id="UP001354989"/>
    </source>
</evidence>
<dbReference type="Proteomes" id="UP001354989">
    <property type="component" value="Plasmid pPP7"/>
</dbReference>